<evidence type="ECO:0000313" key="12">
    <source>
        <dbReference type="Proteomes" id="UP000230088"/>
    </source>
</evidence>
<dbReference type="GO" id="GO:0006541">
    <property type="term" value="P:glutamine metabolic process"/>
    <property type="evidence" value="ECO:0007669"/>
    <property type="project" value="InterPro"/>
</dbReference>
<accession>A0A2H0YMA1</accession>
<dbReference type="PANTHER" id="PTHR43418:SF7">
    <property type="entry name" value="CARBAMOYL-PHOSPHATE SYNTHASE SMALL CHAIN"/>
    <property type="match status" value="1"/>
</dbReference>
<dbReference type="NCBIfam" id="NF009475">
    <property type="entry name" value="PRK12838.1"/>
    <property type="match status" value="1"/>
</dbReference>
<evidence type="ECO:0000256" key="7">
    <source>
        <dbReference type="ARBA" id="ARBA00022962"/>
    </source>
</evidence>
<keyword evidence="4 11" id="KW-0436">Ligase</keyword>
<evidence type="ECO:0000259" key="10">
    <source>
        <dbReference type="SMART" id="SM01097"/>
    </source>
</evidence>
<dbReference type="Gene3D" id="3.50.30.20">
    <property type="entry name" value="Carbamoyl-phosphate synthase small subunit, N-terminal domain"/>
    <property type="match status" value="1"/>
</dbReference>
<evidence type="ECO:0000256" key="4">
    <source>
        <dbReference type="ARBA" id="ARBA00022598"/>
    </source>
</evidence>
<comment type="catalytic activity">
    <reaction evidence="9">
        <text>hydrogencarbonate + L-glutamine + 2 ATP + H2O = carbamoyl phosphate + L-glutamate + 2 ADP + phosphate + 2 H(+)</text>
        <dbReference type="Rhea" id="RHEA:18633"/>
        <dbReference type="ChEBI" id="CHEBI:15377"/>
        <dbReference type="ChEBI" id="CHEBI:15378"/>
        <dbReference type="ChEBI" id="CHEBI:17544"/>
        <dbReference type="ChEBI" id="CHEBI:29985"/>
        <dbReference type="ChEBI" id="CHEBI:30616"/>
        <dbReference type="ChEBI" id="CHEBI:43474"/>
        <dbReference type="ChEBI" id="CHEBI:58228"/>
        <dbReference type="ChEBI" id="CHEBI:58359"/>
        <dbReference type="ChEBI" id="CHEBI:456216"/>
        <dbReference type="EC" id="6.3.5.5"/>
    </reaction>
</comment>
<feature type="non-terminal residue" evidence="11">
    <location>
        <position position="1"/>
    </location>
</feature>
<dbReference type="InterPro" id="IPR006274">
    <property type="entry name" value="CarbamoylP_synth_ssu"/>
</dbReference>
<dbReference type="InterPro" id="IPR029062">
    <property type="entry name" value="Class_I_gatase-like"/>
</dbReference>
<dbReference type="SUPFAM" id="SSF52021">
    <property type="entry name" value="Carbamoyl phosphate synthetase, small subunit N-terminal domain"/>
    <property type="match status" value="1"/>
</dbReference>
<evidence type="ECO:0000256" key="1">
    <source>
        <dbReference type="ARBA" id="ARBA00005077"/>
    </source>
</evidence>
<evidence type="ECO:0000256" key="5">
    <source>
        <dbReference type="ARBA" id="ARBA00022741"/>
    </source>
</evidence>
<dbReference type="InterPro" id="IPR002474">
    <property type="entry name" value="CarbamoylP_synth_ssu_N"/>
</dbReference>
<dbReference type="SMART" id="SM01097">
    <property type="entry name" value="CPSase_sm_chain"/>
    <property type="match status" value="1"/>
</dbReference>
<gene>
    <name evidence="11" type="ORF">COT33_01050</name>
</gene>
<dbReference type="EC" id="6.3.5.5" evidence="3"/>
<protein>
    <recommendedName>
        <fullName evidence="3">carbamoyl-phosphate synthase (glutamine-hydrolyzing)</fullName>
        <ecNumber evidence="3">6.3.5.5</ecNumber>
    </recommendedName>
    <alternativeName>
        <fullName evidence="8">Arginine-specific carbamoyl phosphate synthetase, glutamine chain</fullName>
    </alternativeName>
</protein>
<feature type="domain" description="Carbamoyl-phosphate synthase small subunit N-terminal" evidence="10">
    <location>
        <begin position="1"/>
        <end position="109"/>
    </location>
</feature>
<dbReference type="InterPro" id="IPR050472">
    <property type="entry name" value="Anth_synth/Amidotransfase"/>
</dbReference>
<evidence type="ECO:0000313" key="11">
    <source>
        <dbReference type="EMBL" id="PIS39590.1"/>
    </source>
</evidence>
<dbReference type="NCBIfam" id="TIGR01368">
    <property type="entry name" value="CPSaseIIsmall"/>
    <property type="match status" value="1"/>
</dbReference>
<evidence type="ECO:0000256" key="6">
    <source>
        <dbReference type="ARBA" id="ARBA00022840"/>
    </source>
</evidence>
<dbReference type="InterPro" id="IPR017926">
    <property type="entry name" value="GATASE"/>
</dbReference>
<keyword evidence="7" id="KW-0315">Glutamine amidotransferase</keyword>
<proteinExistence type="inferred from homology"/>
<dbReference type="CDD" id="cd01744">
    <property type="entry name" value="GATase1_CPSase"/>
    <property type="match status" value="1"/>
</dbReference>
<dbReference type="Proteomes" id="UP000230088">
    <property type="component" value="Unassembled WGS sequence"/>
</dbReference>
<sequence length="342" mass="38305">KVSGEIVFTTGMTGYVESLTDPSYAGQILMFTYPLIGNYGVTKEDYESDGIKTEGVVVKEACFKPSNWRSEKDLNIFLKEFDTPGIYGVDTRALTKKIRVAGTMKAILQTYNGKINLEKLKKEIKKQKALSDLDLVERVSTEEIIEIQNSKFKIQNSKLVVIDCGVKMSIVKNLLERKINTTLVPYNTPAEKILSYKPNAVLISNGPGDPVRLVETISEVKKLIGKIPLYGICLGHQILALALGAKTYKLKFGHRGLNQPVKDLKSDRVFISTQNHGYAVLPRGLEKTGLKITQINLNDNTIEGMENKKLKIKTVQYHPEANPGPHDTQFFFDKIIRDLTLK</sequence>
<dbReference type="Pfam" id="PF00117">
    <property type="entry name" value="GATase"/>
    <property type="match status" value="1"/>
</dbReference>
<name>A0A2H0YMA1_9BACT</name>
<dbReference type="AlphaFoldDB" id="A0A2H0YMA1"/>
<dbReference type="GO" id="GO:0004088">
    <property type="term" value="F:carbamoyl-phosphate synthase (glutamine-hydrolyzing) activity"/>
    <property type="evidence" value="ECO:0007669"/>
    <property type="project" value="UniProtKB-EC"/>
</dbReference>
<keyword evidence="6" id="KW-0067">ATP-binding</keyword>
<evidence type="ECO:0000256" key="9">
    <source>
        <dbReference type="ARBA" id="ARBA00048816"/>
    </source>
</evidence>
<organism evidence="11 12">
    <name type="scientific">Candidatus Nealsonbacteria bacterium CG08_land_8_20_14_0_20_38_20</name>
    <dbReference type="NCBI Taxonomy" id="1974705"/>
    <lineage>
        <taxon>Bacteria</taxon>
        <taxon>Candidatus Nealsoniibacteriota</taxon>
    </lineage>
</organism>
<keyword evidence="5" id="KW-0547">Nucleotide-binding</keyword>
<comment type="pathway">
    <text evidence="1">Amino-acid biosynthesis; L-arginine biosynthesis; carbamoyl phosphate from bicarbonate: step 1/1.</text>
</comment>
<dbReference type="PROSITE" id="PS51273">
    <property type="entry name" value="GATASE_TYPE_1"/>
    <property type="match status" value="1"/>
</dbReference>
<evidence type="ECO:0000256" key="2">
    <source>
        <dbReference type="ARBA" id="ARBA00007800"/>
    </source>
</evidence>
<comment type="caution">
    <text evidence="11">The sequence shown here is derived from an EMBL/GenBank/DDBJ whole genome shotgun (WGS) entry which is preliminary data.</text>
</comment>
<dbReference type="GO" id="GO:0006207">
    <property type="term" value="P:'de novo' pyrimidine nucleobase biosynthetic process"/>
    <property type="evidence" value="ECO:0007669"/>
    <property type="project" value="InterPro"/>
</dbReference>
<dbReference type="HAMAP" id="MF_01209">
    <property type="entry name" value="CPSase_S_chain"/>
    <property type="match status" value="1"/>
</dbReference>
<dbReference type="EMBL" id="PEYD01000020">
    <property type="protein sequence ID" value="PIS39590.1"/>
    <property type="molecule type" value="Genomic_DNA"/>
</dbReference>
<dbReference type="GO" id="GO:0005524">
    <property type="term" value="F:ATP binding"/>
    <property type="evidence" value="ECO:0007669"/>
    <property type="project" value="UniProtKB-KW"/>
</dbReference>
<evidence type="ECO:0000256" key="8">
    <source>
        <dbReference type="ARBA" id="ARBA00044340"/>
    </source>
</evidence>
<dbReference type="Pfam" id="PF00988">
    <property type="entry name" value="CPSase_sm_chain"/>
    <property type="match status" value="1"/>
</dbReference>
<dbReference type="PRINTS" id="PR00096">
    <property type="entry name" value="GATASE"/>
</dbReference>
<dbReference type="PRINTS" id="PR00097">
    <property type="entry name" value="ANTSNTHASEII"/>
</dbReference>
<evidence type="ECO:0000256" key="3">
    <source>
        <dbReference type="ARBA" id="ARBA00012738"/>
    </source>
</evidence>
<dbReference type="InterPro" id="IPR036480">
    <property type="entry name" value="CarbP_synth_ssu_N_sf"/>
</dbReference>
<reference evidence="12" key="1">
    <citation type="submission" date="2017-09" db="EMBL/GenBank/DDBJ databases">
        <title>Depth-based differentiation of microbial function through sediment-hosted aquifers and enrichment of novel symbionts in the deep terrestrial subsurface.</title>
        <authorList>
            <person name="Probst A.J."/>
            <person name="Ladd B."/>
            <person name="Jarett J.K."/>
            <person name="Geller-Mcgrath D.E."/>
            <person name="Sieber C.M.K."/>
            <person name="Emerson J.B."/>
            <person name="Anantharaman K."/>
            <person name="Thomas B.C."/>
            <person name="Malmstrom R."/>
            <person name="Stieglmeier M."/>
            <person name="Klingl A."/>
            <person name="Woyke T."/>
            <person name="Ryan C.M."/>
            <person name="Banfield J.F."/>
        </authorList>
    </citation>
    <scope>NUCLEOTIDE SEQUENCE [LARGE SCALE GENOMIC DNA]</scope>
</reference>
<dbReference type="PRINTS" id="PR00099">
    <property type="entry name" value="CPSGATASE"/>
</dbReference>
<dbReference type="Gene3D" id="3.40.50.880">
    <property type="match status" value="1"/>
</dbReference>
<comment type="similarity">
    <text evidence="2">Belongs to the CarA family.</text>
</comment>
<dbReference type="InterPro" id="IPR035686">
    <property type="entry name" value="CPSase_GATase1"/>
</dbReference>
<dbReference type="SUPFAM" id="SSF52317">
    <property type="entry name" value="Class I glutamine amidotransferase-like"/>
    <property type="match status" value="1"/>
</dbReference>
<dbReference type="PANTHER" id="PTHR43418">
    <property type="entry name" value="MULTIFUNCTIONAL TRYPTOPHAN BIOSYNTHESIS PROTEIN-RELATED"/>
    <property type="match status" value="1"/>
</dbReference>